<dbReference type="PROSITE" id="PS51123">
    <property type="entry name" value="OMPA_2"/>
    <property type="match status" value="1"/>
</dbReference>
<comment type="subcellular location">
    <subcellularLocation>
        <location evidence="1">Cell outer membrane</location>
    </subcellularLocation>
</comment>
<protein>
    <recommendedName>
        <fullName evidence="4">OmpA-like domain-containing protein</fullName>
    </recommendedName>
</protein>
<organism evidence="5">
    <name type="scientific">hydrothermal vent metagenome</name>
    <dbReference type="NCBI Taxonomy" id="652676"/>
    <lineage>
        <taxon>unclassified sequences</taxon>
        <taxon>metagenomes</taxon>
        <taxon>ecological metagenomes</taxon>
    </lineage>
</organism>
<dbReference type="PANTHER" id="PTHR30329">
    <property type="entry name" value="STATOR ELEMENT OF FLAGELLAR MOTOR COMPLEX"/>
    <property type="match status" value="1"/>
</dbReference>
<dbReference type="InterPro" id="IPR006665">
    <property type="entry name" value="OmpA-like"/>
</dbReference>
<evidence type="ECO:0000256" key="3">
    <source>
        <dbReference type="ARBA" id="ARBA00023237"/>
    </source>
</evidence>
<dbReference type="PRINTS" id="PR01021">
    <property type="entry name" value="OMPADOMAIN"/>
</dbReference>
<dbReference type="InterPro" id="IPR006664">
    <property type="entry name" value="OMP_bac"/>
</dbReference>
<proteinExistence type="predicted"/>
<dbReference type="EMBL" id="UOFQ01000013">
    <property type="protein sequence ID" value="VAW84997.1"/>
    <property type="molecule type" value="Genomic_DNA"/>
</dbReference>
<accession>A0A3B0ZBZ6</accession>
<dbReference type="AlphaFoldDB" id="A0A3B0ZBZ6"/>
<gene>
    <name evidence="5" type="ORF">MNBD_GAMMA17-523</name>
</gene>
<evidence type="ECO:0000256" key="1">
    <source>
        <dbReference type="ARBA" id="ARBA00004442"/>
    </source>
</evidence>
<keyword evidence="3" id="KW-0998">Cell outer membrane</keyword>
<sequence length="212" mass="23609">MNRDKPLKWLKNSALIVTILLPLSAMGDDKLVVIVGEPPLESAPLETNNTHGITAADSSMVTLVEANLSGTILRTGKPTIRPNIDIFTPREKPIEFITLNSVLFSHNGTALDNKAKLILNDIAAYLQDNEAVERLLINGFADKIASNTYNAKLSAKRAFVVREYLRHIGVPTPLMHTVSWGEGHPTDEHWTINGRKRNRRVELYLIQKQNAL</sequence>
<dbReference type="InterPro" id="IPR036737">
    <property type="entry name" value="OmpA-like_sf"/>
</dbReference>
<dbReference type="Gene3D" id="3.30.1330.60">
    <property type="entry name" value="OmpA-like domain"/>
    <property type="match status" value="1"/>
</dbReference>
<reference evidence="5" key="1">
    <citation type="submission" date="2018-06" db="EMBL/GenBank/DDBJ databases">
        <authorList>
            <person name="Zhirakovskaya E."/>
        </authorList>
    </citation>
    <scope>NUCLEOTIDE SEQUENCE</scope>
</reference>
<evidence type="ECO:0000259" key="4">
    <source>
        <dbReference type="PROSITE" id="PS51123"/>
    </source>
</evidence>
<dbReference type="CDD" id="cd07185">
    <property type="entry name" value="OmpA_C-like"/>
    <property type="match status" value="1"/>
</dbReference>
<feature type="domain" description="OmpA-like" evidence="4">
    <location>
        <begin position="92"/>
        <end position="209"/>
    </location>
</feature>
<dbReference type="SUPFAM" id="SSF103088">
    <property type="entry name" value="OmpA-like"/>
    <property type="match status" value="1"/>
</dbReference>
<dbReference type="Pfam" id="PF00691">
    <property type="entry name" value="OmpA"/>
    <property type="match status" value="1"/>
</dbReference>
<keyword evidence="2" id="KW-0472">Membrane</keyword>
<name>A0A3B0ZBZ6_9ZZZZ</name>
<dbReference type="GO" id="GO:0009279">
    <property type="term" value="C:cell outer membrane"/>
    <property type="evidence" value="ECO:0007669"/>
    <property type="project" value="UniProtKB-SubCell"/>
</dbReference>
<dbReference type="PANTHER" id="PTHR30329:SF21">
    <property type="entry name" value="LIPOPROTEIN YIAD-RELATED"/>
    <property type="match status" value="1"/>
</dbReference>
<dbReference type="InterPro" id="IPR050330">
    <property type="entry name" value="Bact_OuterMem_StrucFunc"/>
</dbReference>
<evidence type="ECO:0000256" key="2">
    <source>
        <dbReference type="ARBA" id="ARBA00023136"/>
    </source>
</evidence>
<evidence type="ECO:0000313" key="5">
    <source>
        <dbReference type="EMBL" id="VAW84997.1"/>
    </source>
</evidence>